<feature type="signal peptide" evidence="14">
    <location>
        <begin position="1"/>
        <end position="20"/>
    </location>
</feature>
<dbReference type="GO" id="GO:0005576">
    <property type="term" value="C:extracellular region"/>
    <property type="evidence" value="ECO:0007669"/>
    <property type="project" value="UniProtKB-SubCell"/>
</dbReference>
<dbReference type="SMART" id="SM00473">
    <property type="entry name" value="PAN_AP"/>
    <property type="match status" value="2"/>
</dbReference>
<dbReference type="InterPro" id="IPR021190">
    <property type="entry name" value="Pept_M10A"/>
</dbReference>
<dbReference type="InterPro" id="IPR036365">
    <property type="entry name" value="PGBD-like_sf"/>
</dbReference>
<dbReference type="CDD" id="cd04278">
    <property type="entry name" value="ZnMc_MMP"/>
    <property type="match status" value="1"/>
</dbReference>
<dbReference type="InterPro" id="IPR001818">
    <property type="entry name" value="Pept_M10_metallopeptidase"/>
</dbReference>
<reference evidence="16" key="1">
    <citation type="submission" date="2022-03" db="EMBL/GenBank/DDBJ databases">
        <authorList>
            <person name="Martin C."/>
        </authorList>
    </citation>
    <scope>NUCLEOTIDE SEQUENCE</scope>
</reference>
<feature type="binding site" evidence="13">
    <location>
        <position position="109"/>
    </location>
    <ligand>
        <name>Ca(2+)</name>
        <dbReference type="ChEBI" id="CHEBI:29108"/>
        <label>1</label>
    </ligand>
</feature>
<comment type="similarity">
    <text evidence="2">Belongs to the peptidase M10A family.</text>
</comment>
<feature type="binding site" evidence="13">
    <location>
        <position position="181"/>
    </location>
    <ligand>
        <name>Zn(2+)</name>
        <dbReference type="ChEBI" id="CHEBI:29105"/>
        <label>1</label>
    </ligand>
</feature>
<proteinExistence type="inferred from homology"/>
<accession>A0A8S4PPG5</accession>
<keyword evidence="3" id="KW-0964">Secreted</keyword>
<evidence type="ECO:0000256" key="13">
    <source>
        <dbReference type="PIRSR" id="PIRSR621190-2"/>
    </source>
</evidence>
<dbReference type="InterPro" id="IPR033739">
    <property type="entry name" value="M10A_MMP"/>
</dbReference>
<feature type="active site" evidence="12">
    <location>
        <position position="205"/>
    </location>
</feature>
<feature type="binding site" evidence="13">
    <location>
        <position position="204"/>
    </location>
    <ligand>
        <name>Zn(2+)</name>
        <dbReference type="ChEBI" id="CHEBI:29105"/>
        <label>2</label>
        <note>catalytic</note>
    </ligand>
</feature>
<dbReference type="Gene3D" id="3.50.4.10">
    <property type="entry name" value="Hepatocyte Growth Factor"/>
    <property type="match status" value="2"/>
</dbReference>
<dbReference type="InterPro" id="IPR006026">
    <property type="entry name" value="Peptidase_Metallo"/>
</dbReference>
<dbReference type="FunFam" id="3.40.390.10:FF:000007">
    <property type="entry name" value="Collagenase 3"/>
    <property type="match status" value="1"/>
</dbReference>
<sequence>MNMLGLVFCQVLSCIGLIGAAVSNNRDVMGYLEENGYMGPEMTQRDSVMMFQRFTGLPMTGVVDQRSMEMMNKPRCGMPDIQVLAEFKTAPTKWIQKRLSYQIINRSPDLPRSVVDQVLAESFKIWSDVTSLRFNRVNTEDADLKIRFASGAHSNSQYDGAFDGRGNVLAHAFFPRDGRIHFDEDEDWTDKTLRGTNLLWVAVHEIGHALGLEHSEVTRAIMFPYYSGYNPNFHLHTDDIAGIRSLYGNNDDWMDTIRSRCFTPHRALKIVKDVTSLQACKDACKQEQSFGCLAVDYNEREKECRLSSTYHRNSRRRYCRGYVSTERKTGAFPWTDKRSACIIGHDDAIVDNAQCYQTCKVKCYEETSFVCLSFEFESAIKQCRLSRKNSSSASLMRPCPNRGVRYFERQQG</sequence>
<comment type="cofactor">
    <cofactor evidence="13">
        <name>Ca(2+)</name>
        <dbReference type="ChEBI" id="CHEBI:29108"/>
    </cofactor>
    <text evidence="13">Can bind about 5 Ca(2+) ions per subunit.</text>
</comment>
<dbReference type="GO" id="GO:0006508">
    <property type="term" value="P:proteolysis"/>
    <property type="evidence" value="ECO:0007669"/>
    <property type="project" value="UniProtKB-KW"/>
</dbReference>
<feature type="binding site" evidence="13">
    <location>
        <position position="186"/>
    </location>
    <ligand>
        <name>Ca(2+)</name>
        <dbReference type="ChEBI" id="CHEBI:29108"/>
        <label>1</label>
    </ligand>
</feature>
<evidence type="ECO:0000256" key="11">
    <source>
        <dbReference type="ARBA" id="ARBA00023145"/>
    </source>
</evidence>
<feature type="binding site" evidence="13">
    <location>
        <position position="171"/>
    </location>
    <ligand>
        <name>Zn(2+)</name>
        <dbReference type="ChEBI" id="CHEBI:29105"/>
        <label>1</label>
    </ligand>
</feature>
<evidence type="ECO:0000256" key="10">
    <source>
        <dbReference type="ARBA" id="ARBA00023049"/>
    </source>
</evidence>
<keyword evidence="8 13" id="KW-0862">Zinc</keyword>
<keyword evidence="6 14" id="KW-0732">Signal</keyword>
<feature type="binding site" evidence="13">
    <location>
        <position position="186"/>
    </location>
    <ligand>
        <name>Ca(2+)</name>
        <dbReference type="ChEBI" id="CHEBI:29108"/>
        <label>3</label>
    </ligand>
</feature>
<dbReference type="EMBL" id="CAIIXF020000009">
    <property type="protein sequence ID" value="CAH1795587.1"/>
    <property type="molecule type" value="Genomic_DNA"/>
</dbReference>
<evidence type="ECO:0000256" key="7">
    <source>
        <dbReference type="ARBA" id="ARBA00022801"/>
    </source>
</evidence>
<dbReference type="AlphaFoldDB" id="A0A8S4PPG5"/>
<dbReference type="InterPro" id="IPR003609">
    <property type="entry name" value="Pan_app"/>
</dbReference>
<evidence type="ECO:0000256" key="6">
    <source>
        <dbReference type="ARBA" id="ARBA00022729"/>
    </source>
</evidence>
<feature type="binding site" description="in inhibited form" evidence="13">
    <location>
        <position position="76"/>
    </location>
    <ligand>
        <name>Zn(2+)</name>
        <dbReference type="ChEBI" id="CHEBI:29105"/>
        <label>2</label>
        <note>catalytic</note>
    </ligand>
</feature>
<keyword evidence="17" id="KW-1185">Reference proteome</keyword>
<evidence type="ECO:0000256" key="9">
    <source>
        <dbReference type="ARBA" id="ARBA00022837"/>
    </source>
</evidence>
<comment type="cofactor">
    <cofactor evidence="13">
        <name>Zn(2+)</name>
        <dbReference type="ChEBI" id="CHEBI:29105"/>
    </cofactor>
    <text evidence="13">Binds 2 Zn(2+) ions per subunit.</text>
</comment>
<feature type="chain" id="PRO_5035728226" description="Apple domain-containing protein" evidence="14">
    <location>
        <begin position="21"/>
        <end position="412"/>
    </location>
</feature>
<dbReference type="Proteomes" id="UP000749559">
    <property type="component" value="Unassembled WGS sequence"/>
</dbReference>
<evidence type="ECO:0000256" key="8">
    <source>
        <dbReference type="ARBA" id="ARBA00022833"/>
    </source>
</evidence>
<keyword evidence="4" id="KW-0645">Protease</keyword>
<feature type="domain" description="Apple" evidence="15">
    <location>
        <begin position="319"/>
        <end position="411"/>
    </location>
</feature>
<dbReference type="OrthoDB" id="406838at2759"/>
<dbReference type="SUPFAM" id="SSF47090">
    <property type="entry name" value="PGBD-like"/>
    <property type="match status" value="1"/>
</dbReference>
<dbReference type="GO" id="GO:0008270">
    <property type="term" value="F:zinc ion binding"/>
    <property type="evidence" value="ECO:0007669"/>
    <property type="project" value="InterPro"/>
</dbReference>
<feature type="binding site" evidence="13">
    <location>
        <position position="163"/>
    </location>
    <ligand>
        <name>Ca(2+)</name>
        <dbReference type="ChEBI" id="CHEBI:29108"/>
        <label>3</label>
    </ligand>
</feature>
<dbReference type="Pfam" id="PF00024">
    <property type="entry name" value="PAN_1"/>
    <property type="match status" value="2"/>
</dbReference>
<dbReference type="GO" id="GO:0004222">
    <property type="term" value="F:metalloendopeptidase activity"/>
    <property type="evidence" value="ECO:0007669"/>
    <property type="project" value="InterPro"/>
</dbReference>
<keyword evidence="5 13" id="KW-0479">Metal-binding</keyword>
<feature type="binding site" evidence="13">
    <location>
        <position position="153"/>
    </location>
    <ligand>
        <name>Zn(2+)</name>
        <dbReference type="ChEBI" id="CHEBI:29105"/>
        <label>1</label>
    </ligand>
</feature>
<evidence type="ECO:0000256" key="5">
    <source>
        <dbReference type="ARBA" id="ARBA00022723"/>
    </source>
</evidence>
<evidence type="ECO:0000256" key="14">
    <source>
        <dbReference type="SAM" id="SignalP"/>
    </source>
</evidence>
<dbReference type="PROSITE" id="PS50948">
    <property type="entry name" value="PAN"/>
    <property type="match status" value="1"/>
</dbReference>
<keyword evidence="7" id="KW-0378">Hydrolase</keyword>
<name>A0A8S4PPG5_OWEFU</name>
<dbReference type="SMART" id="SM00235">
    <property type="entry name" value="ZnMc"/>
    <property type="match status" value="1"/>
</dbReference>
<dbReference type="GO" id="GO:0030574">
    <property type="term" value="P:collagen catabolic process"/>
    <property type="evidence" value="ECO:0007669"/>
    <property type="project" value="TreeGrafter"/>
</dbReference>
<evidence type="ECO:0000256" key="1">
    <source>
        <dbReference type="ARBA" id="ARBA00004613"/>
    </source>
</evidence>
<gene>
    <name evidence="16" type="ORF">OFUS_LOCUS20107</name>
</gene>
<evidence type="ECO:0000313" key="17">
    <source>
        <dbReference type="Proteomes" id="UP000749559"/>
    </source>
</evidence>
<dbReference type="PANTHER" id="PTHR10201:SF291">
    <property type="entry name" value="MATRIX METALLOPROTEINASE 1, ISOFORM C-RELATED"/>
    <property type="match status" value="1"/>
</dbReference>
<dbReference type="PROSITE" id="PS00546">
    <property type="entry name" value="CYSTEINE_SWITCH"/>
    <property type="match status" value="1"/>
</dbReference>
<evidence type="ECO:0000313" key="16">
    <source>
        <dbReference type="EMBL" id="CAH1795587.1"/>
    </source>
</evidence>
<comment type="caution">
    <text evidence="16">The sequence shown here is derived from an EMBL/GenBank/DDBJ whole genome shotgun (WGS) entry which is preliminary data.</text>
</comment>
<evidence type="ECO:0000256" key="4">
    <source>
        <dbReference type="ARBA" id="ARBA00022670"/>
    </source>
</evidence>
<feature type="binding site" evidence="13">
    <location>
        <position position="183"/>
    </location>
    <ligand>
        <name>Ca(2+)</name>
        <dbReference type="ChEBI" id="CHEBI:29108"/>
        <label>3</label>
    </ligand>
</feature>
<feature type="binding site" evidence="13">
    <location>
        <position position="164"/>
    </location>
    <ligand>
        <name>Ca(2+)</name>
        <dbReference type="ChEBI" id="CHEBI:29108"/>
        <label>3</label>
    </ligand>
</feature>
<feature type="binding site" evidence="13">
    <location>
        <position position="143"/>
    </location>
    <ligand>
        <name>Ca(2+)</name>
        <dbReference type="ChEBI" id="CHEBI:29108"/>
        <label>2</label>
    </ligand>
</feature>
<keyword evidence="9 13" id="KW-0106">Calcium</keyword>
<dbReference type="GO" id="GO:0030198">
    <property type="term" value="P:extracellular matrix organization"/>
    <property type="evidence" value="ECO:0007669"/>
    <property type="project" value="TreeGrafter"/>
</dbReference>
<comment type="subcellular location">
    <subcellularLocation>
        <location evidence="1">Secreted</location>
    </subcellularLocation>
</comment>
<evidence type="ECO:0000256" key="3">
    <source>
        <dbReference type="ARBA" id="ARBA00022525"/>
    </source>
</evidence>
<evidence type="ECO:0000256" key="2">
    <source>
        <dbReference type="ARBA" id="ARBA00010370"/>
    </source>
</evidence>
<evidence type="ECO:0000256" key="12">
    <source>
        <dbReference type="PIRSR" id="PIRSR621190-1"/>
    </source>
</evidence>
<feature type="binding site" evidence="13">
    <location>
        <position position="214"/>
    </location>
    <ligand>
        <name>Zn(2+)</name>
        <dbReference type="ChEBI" id="CHEBI:29105"/>
        <label>2</label>
        <note>catalytic</note>
    </ligand>
</feature>
<keyword evidence="10" id="KW-0482">Metalloprotease</keyword>
<dbReference type="InterPro" id="IPR024079">
    <property type="entry name" value="MetalloPept_cat_dom_sf"/>
</dbReference>
<feature type="binding site" evidence="13">
    <location>
        <position position="208"/>
    </location>
    <ligand>
        <name>Zn(2+)</name>
        <dbReference type="ChEBI" id="CHEBI:29105"/>
        <label>2</label>
        <note>catalytic</note>
    </ligand>
</feature>
<evidence type="ECO:0000259" key="15">
    <source>
        <dbReference type="PROSITE" id="PS50948"/>
    </source>
</evidence>
<protein>
    <recommendedName>
        <fullName evidence="15">Apple domain-containing protein</fullName>
    </recommendedName>
</protein>
<dbReference type="Gene3D" id="3.40.390.10">
    <property type="entry name" value="Collagenase (Catalytic Domain)"/>
    <property type="match status" value="1"/>
</dbReference>
<dbReference type="InterPro" id="IPR021158">
    <property type="entry name" value="Pept_M10A_Zn_BS"/>
</dbReference>
<dbReference type="SUPFAM" id="SSF57414">
    <property type="entry name" value="Hairpin loop containing domain-like"/>
    <property type="match status" value="2"/>
</dbReference>
<dbReference type="PANTHER" id="PTHR10201">
    <property type="entry name" value="MATRIX METALLOPROTEINASE"/>
    <property type="match status" value="1"/>
</dbReference>
<feature type="binding site" evidence="13">
    <location>
        <position position="222"/>
    </location>
    <ligand>
        <name>Zn(2+)</name>
        <dbReference type="ChEBI" id="CHEBI:29105"/>
        <label>2</label>
        <note>catalytic</note>
    </ligand>
</feature>
<dbReference type="GO" id="GO:0031012">
    <property type="term" value="C:extracellular matrix"/>
    <property type="evidence" value="ECO:0007669"/>
    <property type="project" value="InterPro"/>
</dbReference>
<dbReference type="Pfam" id="PF00413">
    <property type="entry name" value="Peptidase_M10"/>
    <property type="match status" value="1"/>
</dbReference>
<dbReference type="PRINTS" id="PR00138">
    <property type="entry name" value="MATRIXIN"/>
</dbReference>
<organism evidence="16 17">
    <name type="scientific">Owenia fusiformis</name>
    <name type="common">Polychaete worm</name>
    <dbReference type="NCBI Taxonomy" id="6347"/>
    <lineage>
        <taxon>Eukaryota</taxon>
        <taxon>Metazoa</taxon>
        <taxon>Spiralia</taxon>
        <taxon>Lophotrochozoa</taxon>
        <taxon>Annelida</taxon>
        <taxon>Polychaeta</taxon>
        <taxon>Sedentaria</taxon>
        <taxon>Canalipalpata</taxon>
        <taxon>Sabellida</taxon>
        <taxon>Oweniida</taxon>
        <taxon>Oweniidae</taxon>
        <taxon>Owenia</taxon>
    </lineage>
</organism>
<dbReference type="SUPFAM" id="SSF55486">
    <property type="entry name" value="Metalloproteases ('zincins'), catalytic domain"/>
    <property type="match status" value="1"/>
</dbReference>
<keyword evidence="11" id="KW-0865">Zymogen</keyword>